<dbReference type="SUPFAM" id="SSF46785">
    <property type="entry name" value="Winged helix' DNA-binding domain"/>
    <property type="match status" value="1"/>
</dbReference>
<evidence type="ECO:0000313" key="1">
    <source>
        <dbReference type="EMBL" id="OQD46183.1"/>
    </source>
</evidence>
<gene>
    <name evidence="1" type="ORF">BIY37_04595</name>
</gene>
<evidence type="ECO:0008006" key="3">
    <source>
        <dbReference type="Google" id="ProtNLM"/>
    </source>
</evidence>
<protein>
    <recommendedName>
        <fullName evidence="3">DUF4325 domain-containing protein</fullName>
    </recommendedName>
</protein>
<name>A0A1V6M1A6_9BACT</name>
<accession>A0A1V6M1A6</accession>
<keyword evidence="2" id="KW-1185">Reference proteome</keyword>
<dbReference type="EMBL" id="MJUW02000054">
    <property type="protein sequence ID" value="OQD46183.1"/>
    <property type="molecule type" value="Genomic_DNA"/>
</dbReference>
<evidence type="ECO:0000313" key="2">
    <source>
        <dbReference type="Proteomes" id="UP000242219"/>
    </source>
</evidence>
<dbReference type="InterPro" id="IPR036390">
    <property type="entry name" value="WH_DNA-bd_sf"/>
</dbReference>
<dbReference type="AlphaFoldDB" id="A0A1V6M1A6"/>
<proteinExistence type="predicted"/>
<dbReference type="Proteomes" id="UP000242219">
    <property type="component" value="Unassembled WGS sequence"/>
</dbReference>
<dbReference type="RefSeq" id="WP_070066648.1">
    <property type="nucleotide sequence ID" value="NZ_MJUW02000054.1"/>
</dbReference>
<reference evidence="1 2" key="1">
    <citation type="journal article" date="2016" name="Genome Announc.">
        <title>Draft Genome Sequence of the Anaerobic Ammonium-Oxidizing Bacterium 'Candidatus Brocadia sp. 40'.</title>
        <authorList>
            <person name="Ali M."/>
            <person name="Haroon M.F."/>
            <person name="Narita Y."/>
            <person name="Zhang L."/>
            <person name="Rangel Shaw D."/>
            <person name="Okabe S."/>
            <person name="Saikaly P.E."/>
        </authorList>
    </citation>
    <scope>NUCLEOTIDE SEQUENCE [LARGE SCALE GENOMIC DNA]</scope>
    <source>
        <strain evidence="1 2">40</strain>
    </source>
</reference>
<comment type="caution">
    <text evidence="1">The sequence shown here is derived from an EMBL/GenBank/DDBJ whole genome shotgun (WGS) entry which is preliminary data.</text>
</comment>
<sequence>MTTYNLYKLLKEELKNGSNDLVTRQSGQIIRDRIEYDIAQKENGSVITLDFSKIGIIDYSCADEIVAKSISRLLGDEYGDKYIVLSGLNENQKENIEVALERKDLAVMAEMRDGKYVLLGNLNNYLKETLHLILKKGRITAKELADTMKLKPNTSGTRLLNLYKKRLIKRIDEKVPGGKVWVYERI</sequence>
<organism evidence="1 2">
    <name type="scientific">Candidatus Brocadia sapporoensis</name>
    <dbReference type="NCBI Taxonomy" id="392547"/>
    <lineage>
        <taxon>Bacteria</taxon>
        <taxon>Pseudomonadati</taxon>
        <taxon>Planctomycetota</taxon>
        <taxon>Candidatus Brocadiia</taxon>
        <taxon>Candidatus Brocadiales</taxon>
        <taxon>Candidatus Brocadiaceae</taxon>
        <taxon>Candidatus Brocadia</taxon>
    </lineage>
</organism>